<protein>
    <recommendedName>
        <fullName evidence="3">DUF674 domain-containing protein</fullName>
    </recommendedName>
</protein>
<dbReference type="OrthoDB" id="2014278at2759"/>
<dbReference type="Proteomes" id="UP000701853">
    <property type="component" value="Chromosome 10"/>
</dbReference>
<dbReference type="EMBL" id="JAHUZN010000010">
    <property type="protein sequence ID" value="KAG8480433.1"/>
    <property type="molecule type" value="Genomic_DNA"/>
</dbReference>
<dbReference type="InterPro" id="IPR007750">
    <property type="entry name" value="DUF674"/>
</dbReference>
<sequence length="345" mass="38119">MATDTTSTTSTTVILKLLIDTKGQRVLYAEAGKDFADFLFNILLLPVVTVIRLLAKEDMVGCLANLYESVENLGDTYFQPTTNKDTLLKPNYSSSLATNVPRLLPNIQYKTTQSIYWCSYNYGSHCGKYYANDPTSKCPSCTNAMNSPASFVNPPNKVSTSSSDANEGGYVKGVVTFTIMDDLTVTPMSTISSITMLNKFNVQQVDALEEKVVDVGINEGVELLKASLQYKNALTNVFLTQKAGKKPYKEQPPDYVLKEAKAKNTMKVSFSYQFQRVLFAEASEDFVDFLFNILSLPVGTENGMHFFMAALTPSPTAVSLKLLIHSKSCSFLFAEAGKDFVDFFL</sequence>
<dbReference type="PANTHER" id="PTHR33103:SF110">
    <property type="entry name" value="DUF674 FAMILY PROTEIN"/>
    <property type="match status" value="1"/>
</dbReference>
<accession>A0A8J5YAW2</accession>
<dbReference type="Pfam" id="PF05056">
    <property type="entry name" value="DUF674"/>
    <property type="match status" value="1"/>
</dbReference>
<evidence type="ECO:0008006" key="3">
    <source>
        <dbReference type="Google" id="ProtNLM"/>
    </source>
</evidence>
<name>A0A8J5YAW2_9ROSI</name>
<keyword evidence="2" id="KW-1185">Reference proteome</keyword>
<reference evidence="1 2" key="1">
    <citation type="journal article" date="2021" name="bioRxiv">
        <title>The Gossypium anomalum genome as a resource for cotton improvement and evolutionary analysis of hybrid incompatibility.</title>
        <authorList>
            <person name="Grover C.E."/>
            <person name="Yuan D."/>
            <person name="Arick M.A."/>
            <person name="Miller E.R."/>
            <person name="Hu G."/>
            <person name="Peterson D.G."/>
            <person name="Wendel J.F."/>
            <person name="Udall J.A."/>
        </authorList>
    </citation>
    <scope>NUCLEOTIDE SEQUENCE [LARGE SCALE GENOMIC DNA]</scope>
    <source>
        <strain evidence="1">JFW-Udall</strain>
        <tissue evidence="1">Leaf</tissue>
    </source>
</reference>
<evidence type="ECO:0000313" key="1">
    <source>
        <dbReference type="EMBL" id="KAG8480433.1"/>
    </source>
</evidence>
<evidence type="ECO:0000313" key="2">
    <source>
        <dbReference type="Proteomes" id="UP000701853"/>
    </source>
</evidence>
<dbReference type="AlphaFoldDB" id="A0A8J5YAW2"/>
<proteinExistence type="predicted"/>
<dbReference type="PANTHER" id="PTHR33103">
    <property type="entry name" value="OS01G0153900 PROTEIN"/>
    <property type="match status" value="1"/>
</dbReference>
<gene>
    <name evidence="1" type="ORF">CXB51_025075</name>
</gene>
<organism evidence="1 2">
    <name type="scientific">Gossypium anomalum</name>
    <dbReference type="NCBI Taxonomy" id="47600"/>
    <lineage>
        <taxon>Eukaryota</taxon>
        <taxon>Viridiplantae</taxon>
        <taxon>Streptophyta</taxon>
        <taxon>Embryophyta</taxon>
        <taxon>Tracheophyta</taxon>
        <taxon>Spermatophyta</taxon>
        <taxon>Magnoliopsida</taxon>
        <taxon>eudicotyledons</taxon>
        <taxon>Gunneridae</taxon>
        <taxon>Pentapetalae</taxon>
        <taxon>rosids</taxon>
        <taxon>malvids</taxon>
        <taxon>Malvales</taxon>
        <taxon>Malvaceae</taxon>
        <taxon>Malvoideae</taxon>
        <taxon>Gossypium</taxon>
    </lineage>
</organism>
<comment type="caution">
    <text evidence="1">The sequence shown here is derived from an EMBL/GenBank/DDBJ whole genome shotgun (WGS) entry which is preliminary data.</text>
</comment>